<name>A0A3L6PZT2_PANMI</name>
<organism evidence="5 6">
    <name type="scientific">Panicum miliaceum</name>
    <name type="common">Proso millet</name>
    <name type="synonym">Broomcorn millet</name>
    <dbReference type="NCBI Taxonomy" id="4540"/>
    <lineage>
        <taxon>Eukaryota</taxon>
        <taxon>Viridiplantae</taxon>
        <taxon>Streptophyta</taxon>
        <taxon>Embryophyta</taxon>
        <taxon>Tracheophyta</taxon>
        <taxon>Spermatophyta</taxon>
        <taxon>Magnoliopsida</taxon>
        <taxon>Liliopsida</taxon>
        <taxon>Poales</taxon>
        <taxon>Poaceae</taxon>
        <taxon>PACMAD clade</taxon>
        <taxon>Panicoideae</taxon>
        <taxon>Panicodae</taxon>
        <taxon>Paniceae</taxon>
        <taxon>Panicinae</taxon>
        <taxon>Panicum</taxon>
        <taxon>Panicum sect. Panicum</taxon>
    </lineage>
</organism>
<evidence type="ECO:0000313" key="5">
    <source>
        <dbReference type="EMBL" id="RLM66029.1"/>
    </source>
</evidence>
<dbReference type="SUPFAM" id="SSF48056">
    <property type="entry name" value="Di-copper centre-containing domain"/>
    <property type="match status" value="1"/>
</dbReference>
<dbReference type="Gene3D" id="1.10.1280.10">
    <property type="entry name" value="Di-copper center containing domain from catechol oxidase"/>
    <property type="match status" value="1"/>
</dbReference>
<dbReference type="OrthoDB" id="691021at2759"/>
<feature type="domain" description="Tyrosinase copper-binding" evidence="4">
    <location>
        <begin position="33"/>
        <end position="86"/>
    </location>
</feature>
<keyword evidence="2" id="KW-0186">Copper</keyword>
<sequence>MKELPDGDPRGFPRRGSYSWGGSPTAPDPGAGTIEDVPHGPLHGWVGDPRQPNGEDMGNFYSTARDPVFFALHGHGNIDRLWHVWRGLSPGNTGFAATYLPISLTVSELN</sequence>
<evidence type="ECO:0000256" key="3">
    <source>
        <dbReference type="SAM" id="MobiDB-lite"/>
    </source>
</evidence>
<evidence type="ECO:0000313" key="6">
    <source>
        <dbReference type="Proteomes" id="UP000275267"/>
    </source>
</evidence>
<gene>
    <name evidence="5" type="ORF">C2845_PM16G20470</name>
</gene>
<dbReference type="PANTHER" id="PTHR11474:SF76">
    <property type="entry name" value="SHKT DOMAIN-CONTAINING PROTEIN"/>
    <property type="match status" value="1"/>
</dbReference>
<evidence type="ECO:0000259" key="4">
    <source>
        <dbReference type="Pfam" id="PF00264"/>
    </source>
</evidence>
<feature type="region of interest" description="Disordered" evidence="3">
    <location>
        <begin position="1"/>
        <end position="59"/>
    </location>
</feature>
<protein>
    <submittedName>
        <fullName evidence="5">Polyphenol oxidase</fullName>
    </submittedName>
</protein>
<dbReference type="GO" id="GO:0016491">
    <property type="term" value="F:oxidoreductase activity"/>
    <property type="evidence" value="ECO:0007669"/>
    <property type="project" value="InterPro"/>
</dbReference>
<dbReference type="InterPro" id="IPR002227">
    <property type="entry name" value="Tyrosinase_Cu-bd"/>
</dbReference>
<dbReference type="EMBL" id="PQIB02000015">
    <property type="protein sequence ID" value="RLM66029.1"/>
    <property type="molecule type" value="Genomic_DNA"/>
</dbReference>
<dbReference type="GO" id="GO:0046872">
    <property type="term" value="F:metal ion binding"/>
    <property type="evidence" value="ECO:0007669"/>
    <property type="project" value="UniProtKB-KW"/>
</dbReference>
<keyword evidence="1" id="KW-0479">Metal-binding</keyword>
<dbReference type="PANTHER" id="PTHR11474">
    <property type="entry name" value="TYROSINASE FAMILY MEMBER"/>
    <property type="match status" value="1"/>
</dbReference>
<accession>A0A3L6PZT2</accession>
<comment type="caution">
    <text evidence="5">The sequence shown here is derived from an EMBL/GenBank/DDBJ whole genome shotgun (WGS) entry which is preliminary data.</text>
</comment>
<dbReference type="Proteomes" id="UP000275267">
    <property type="component" value="Unassembled WGS sequence"/>
</dbReference>
<dbReference type="AlphaFoldDB" id="A0A3L6PZT2"/>
<dbReference type="STRING" id="4540.A0A3L6PZT2"/>
<evidence type="ECO:0000256" key="1">
    <source>
        <dbReference type="ARBA" id="ARBA00022723"/>
    </source>
</evidence>
<feature type="compositionally biased region" description="Basic and acidic residues" evidence="3">
    <location>
        <begin position="1"/>
        <end position="11"/>
    </location>
</feature>
<evidence type="ECO:0000256" key="2">
    <source>
        <dbReference type="ARBA" id="ARBA00023008"/>
    </source>
</evidence>
<proteinExistence type="predicted"/>
<dbReference type="InterPro" id="IPR050316">
    <property type="entry name" value="Tyrosinase/Hemocyanin"/>
</dbReference>
<dbReference type="InterPro" id="IPR008922">
    <property type="entry name" value="Di-copper_centre_dom_sf"/>
</dbReference>
<dbReference type="Pfam" id="PF00264">
    <property type="entry name" value="Tyrosinase"/>
    <property type="match status" value="1"/>
</dbReference>
<keyword evidence="6" id="KW-1185">Reference proteome</keyword>
<reference evidence="6" key="1">
    <citation type="journal article" date="2019" name="Nat. Commun.">
        <title>The genome of broomcorn millet.</title>
        <authorList>
            <person name="Zou C."/>
            <person name="Miki D."/>
            <person name="Li D."/>
            <person name="Tang Q."/>
            <person name="Xiao L."/>
            <person name="Rajput S."/>
            <person name="Deng P."/>
            <person name="Jia W."/>
            <person name="Huang R."/>
            <person name="Zhang M."/>
            <person name="Sun Y."/>
            <person name="Hu J."/>
            <person name="Fu X."/>
            <person name="Schnable P.S."/>
            <person name="Li F."/>
            <person name="Zhang H."/>
            <person name="Feng B."/>
            <person name="Zhu X."/>
            <person name="Liu R."/>
            <person name="Schnable J.C."/>
            <person name="Zhu J.-K."/>
            <person name="Zhang H."/>
        </authorList>
    </citation>
    <scope>NUCLEOTIDE SEQUENCE [LARGE SCALE GENOMIC DNA]</scope>
</reference>